<dbReference type="InterPro" id="IPR036196">
    <property type="entry name" value="Ptyr_pPase_sf"/>
</dbReference>
<comment type="caution">
    <text evidence="8">The sequence shown here is derived from an EMBL/GenBank/DDBJ whole genome shotgun (WGS) entry which is preliminary data.</text>
</comment>
<organism evidence="8 9">
    <name type="scientific">Burkholderia contaminans</name>
    <dbReference type="NCBI Taxonomy" id="488447"/>
    <lineage>
        <taxon>Bacteria</taxon>
        <taxon>Pseudomonadati</taxon>
        <taxon>Pseudomonadota</taxon>
        <taxon>Betaproteobacteria</taxon>
        <taxon>Burkholderiales</taxon>
        <taxon>Burkholderiaceae</taxon>
        <taxon>Burkholderia</taxon>
        <taxon>Burkholderia cepacia complex</taxon>
    </lineage>
</organism>
<evidence type="ECO:0000259" key="7">
    <source>
        <dbReference type="SMART" id="SM00226"/>
    </source>
</evidence>
<dbReference type="PANTHER" id="PTHR11717:SF31">
    <property type="entry name" value="LOW MOLECULAR WEIGHT PROTEIN-TYROSINE-PHOSPHATASE ETP-RELATED"/>
    <property type="match status" value="1"/>
</dbReference>
<evidence type="ECO:0000256" key="2">
    <source>
        <dbReference type="ARBA" id="ARBA00013064"/>
    </source>
</evidence>
<feature type="domain" description="Phosphotyrosine protein phosphatase I" evidence="7">
    <location>
        <begin position="5"/>
        <end position="143"/>
    </location>
</feature>
<name>A0A3N8PS13_9BURK</name>
<dbReference type="GO" id="GO:0004725">
    <property type="term" value="F:protein tyrosine phosphatase activity"/>
    <property type="evidence" value="ECO:0007669"/>
    <property type="project" value="UniProtKB-EC"/>
</dbReference>
<evidence type="ECO:0000256" key="6">
    <source>
        <dbReference type="PIRSR" id="PIRSR617867-1"/>
    </source>
</evidence>
<feature type="active site" evidence="6">
    <location>
        <position position="17"/>
    </location>
</feature>
<evidence type="ECO:0000256" key="1">
    <source>
        <dbReference type="ARBA" id="ARBA00011063"/>
    </source>
</evidence>
<evidence type="ECO:0000313" key="9">
    <source>
        <dbReference type="Proteomes" id="UP000277921"/>
    </source>
</evidence>
<dbReference type="CDD" id="cd16343">
    <property type="entry name" value="LMWPTP"/>
    <property type="match status" value="1"/>
</dbReference>
<protein>
    <recommendedName>
        <fullName evidence="2">protein-tyrosine-phosphatase</fullName>
        <ecNumber evidence="2">3.1.3.48</ecNumber>
    </recommendedName>
</protein>
<dbReference type="SMART" id="SM00226">
    <property type="entry name" value="LMWPc"/>
    <property type="match status" value="1"/>
</dbReference>
<feature type="active site" description="Proton donor" evidence="6">
    <location>
        <position position="117"/>
    </location>
</feature>
<dbReference type="PANTHER" id="PTHR11717">
    <property type="entry name" value="LOW MOLECULAR WEIGHT PROTEIN TYROSINE PHOSPHATASE"/>
    <property type="match status" value="1"/>
</dbReference>
<keyword evidence="4" id="KW-0904">Protein phosphatase</keyword>
<dbReference type="InterPro" id="IPR023485">
    <property type="entry name" value="Ptyr_pPase"/>
</dbReference>
<reference evidence="8 9" key="1">
    <citation type="submission" date="2018-08" db="EMBL/GenBank/DDBJ databases">
        <title>Comparative analysis of Burkholderia isolates from Puerto Rico.</title>
        <authorList>
            <person name="Hall C."/>
            <person name="Sahl J."/>
            <person name="Wagner D."/>
        </authorList>
    </citation>
    <scope>NUCLEOTIDE SEQUENCE [LARGE SCALE GENOMIC DNA]</scope>
    <source>
        <strain evidence="8 9">Bp9025</strain>
    </source>
</reference>
<comment type="similarity">
    <text evidence="1">Belongs to the low molecular weight phosphotyrosine protein phosphatase family.</text>
</comment>
<dbReference type="RefSeq" id="WP_124580578.1">
    <property type="nucleotide sequence ID" value="NZ_QTQV01000010.1"/>
</dbReference>
<dbReference type="EC" id="3.1.3.48" evidence="2"/>
<dbReference type="Pfam" id="PF01451">
    <property type="entry name" value="LMWPc"/>
    <property type="match status" value="1"/>
</dbReference>
<dbReference type="SUPFAM" id="SSF52788">
    <property type="entry name" value="Phosphotyrosine protein phosphatases I"/>
    <property type="match status" value="1"/>
</dbReference>
<dbReference type="PRINTS" id="PR00719">
    <property type="entry name" value="LMWPTPASE"/>
</dbReference>
<proteinExistence type="inferred from homology"/>
<gene>
    <name evidence="8" type="ORF">DF051_19040</name>
</gene>
<dbReference type="EMBL" id="QTQV01000010">
    <property type="protein sequence ID" value="RQT14391.1"/>
    <property type="molecule type" value="Genomic_DNA"/>
</dbReference>
<dbReference type="Gene3D" id="3.40.50.2300">
    <property type="match status" value="1"/>
</dbReference>
<dbReference type="InterPro" id="IPR050438">
    <property type="entry name" value="LMW_PTPase"/>
</dbReference>
<feature type="active site" description="Nucleophile" evidence="6">
    <location>
        <position position="11"/>
    </location>
</feature>
<accession>A0A3N8PS13</accession>
<dbReference type="AlphaFoldDB" id="A0A3N8PS13"/>
<comment type="catalytic activity">
    <reaction evidence="5">
        <text>O-phospho-L-tyrosyl-[protein] + H2O = L-tyrosyl-[protein] + phosphate</text>
        <dbReference type="Rhea" id="RHEA:10684"/>
        <dbReference type="Rhea" id="RHEA-COMP:10136"/>
        <dbReference type="Rhea" id="RHEA-COMP:20101"/>
        <dbReference type="ChEBI" id="CHEBI:15377"/>
        <dbReference type="ChEBI" id="CHEBI:43474"/>
        <dbReference type="ChEBI" id="CHEBI:46858"/>
        <dbReference type="ChEBI" id="CHEBI:61978"/>
        <dbReference type="EC" id="3.1.3.48"/>
    </reaction>
</comment>
<evidence type="ECO:0000256" key="4">
    <source>
        <dbReference type="ARBA" id="ARBA00022912"/>
    </source>
</evidence>
<evidence type="ECO:0000256" key="5">
    <source>
        <dbReference type="ARBA" id="ARBA00051722"/>
    </source>
</evidence>
<evidence type="ECO:0000313" key="8">
    <source>
        <dbReference type="EMBL" id="RQT14391.1"/>
    </source>
</evidence>
<evidence type="ECO:0000256" key="3">
    <source>
        <dbReference type="ARBA" id="ARBA00022801"/>
    </source>
</evidence>
<keyword evidence="3" id="KW-0378">Hydrolase</keyword>
<dbReference type="InterPro" id="IPR017867">
    <property type="entry name" value="Tyr_phospatase_low_mol_wt"/>
</dbReference>
<dbReference type="Proteomes" id="UP000277921">
    <property type="component" value="Unassembled WGS sequence"/>
</dbReference>
<sequence length="159" mass="17235">MSAIATLLVVCVGNVCRSPMAQALLGARLPGVDVRSAGIGALDGHPADPHAIDLMRERDLDLAAHRARQVSSRHVTRADLILTMDLEQKRWLERRHPFLCGRVFRLGAAAHGFDIPDPYLGPRASFEQSLQLIERGVDAWCARLAPAASSSTPLSGPNR</sequence>